<feature type="transmembrane region" description="Helical" evidence="1">
    <location>
        <begin position="26"/>
        <end position="44"/>
    </location>
</feature>
<organism evidence="2">
    <name type="scientific">marine sediment metagenome</name>
    <dbReference type="NCBI Taxonomy" id="412755"/>
    <lineage>
        <taxon>unclassified sequences</taxon>
        <taxon>metagenomes</taxon>
        <taxon>ecological metagenomes</taxon>
    </lineage>
</organism>
<accession>X0WZS9</accession>
<keyword evidence="1" id="KW-1133">Transmembrane helix</keyword>
<name>X0WZS9_9ZZZZ</name>
<comment type="caution">
    <text evidence="2">The sequence shown here is derived from an EMBL/GenBank/DDBJ whole genome shotgun (WGS) entry which is preliminary data.</text>
</comment>
<keyword evidence="1" id="KW-0812">Transmembrane</keyword>
<keyword evidence="1" id="KW-0472">Membrane</keyword>
<feature type="transmembrane region" description="Helical" evidence="1">
    <location>
        <begin position="87"/>
        <end position="108"/>
    </location>
</feature>
<evidence type="ECO:0000256" key="1">
    <source>
        <dbReference type="SAM" id="Phobius"/>
    </source>
</evidence>
<proteinExistence type="predicted"/>
<feature type="transmembrane region" description="Helical" evidence="1">
    <location>
        <begin position="120"/>
        <end position="141"/>
    </location>
</feature>
<protein>
    <submittedName>
        <fullName evidence="2">Uncharacterized protein</fullName>
    </submittedName>
</protein>
<feature type="non-terminal residue" evidence="2">
    <location>
        <position position="172"/>
    </location>
</feature>
<sequence length="172" mass="19313">MFFSLVFAVHPAMTQVATCIVARNDSLLAVFSLAGFISLVNYFEQNKWRHMVWHHLFFALALFNRENAVFLPVIGIIYLGLIRREKVFSAKMILPAAGWLVVFGMWFFLRDAALTSRTPLVFTGVFNSMLMGMSAACIYIGKLLLPVNMTVLATFRDSPKIYGVVAIIVIAL</sequence>
<dbReference type="AlphaFoldDB" id="X0WZS9"/>
<evidence type="ECO:0000313" key="2">
    <source>
        <dbReference type="EMBL" id="GAG18261.1"/>
    </source>
</evidence>
<dbReference type="EMBL" id="BARS01038057">
    <property type="protein sequence ID" value="GAG18261.1"/>
    <property type="molecule type" value="Genomic_DNA"/>
</dbReference>
<reference evidence="2" key="1">
    <citation type="journal article" date="2014" name="Front. Microbiol.">
        <title>High frequency of phylogenetically diverse reductive dehalogenase-homologous genes in deep subseafloor sedimentary metagenomes.</title>
        <authorList>
            <person name="Kawai M."/>
            <person name="Futagami T."/>
            <person name="Toyoda A."/>
            <person name="Takaki Y."/>
            <person name="Nishi S."/>
            <person name="Hori S."/>
            <person name="Arai W."/>
            <person name="Tsubouchi T."/>
            <person name="Morono Y."/>
            <person name="Uchiyama I."/>
            <person name="Ito T."/>
            <person name="Fujiyama A."/>
            <person name="Inagaki F."/>
            <person name="Takami H."/>
        </authorList>
    </citation>
    <scope>NUCLEOTIDE SEQUENCE</scope>
    <source>
        <strain evidence="2">Expedition CK06-06</strain>
    </source>
</reference>
<feature type="transmembrane region" description="Helical" evidence="1">
    <location>
        <begin position="56"/>
        <end position="81"/>
    </location>
</feature>
<gene>
    <name evidence="2" type="ORF">S01H1_58267</name>
</gene>